<keyword evidence="5 6" id="KW-0472">Membrane</keyword>
<comment type="caution">
    <text evidence="7">The sequence shown here is derived from an EMBL/GenBank/DDBJ whole genome shotgun (WGS) entry which is preliminary data.</text>
</comment>
<dbReference type="GO" id="GO:0005886">
    <property type="term" value="C:plasma membrane"/>
    <property type="evidence" value="ECO:0007669"/>
    <property type="project" value="UniProtKB-SubCell"/>
</dbReference>
<evidence type="ECO:0000256" key="5">
    <source>
        <dbReference type="ARBA" id="ARBA00023136"/>
    </source>
</evidence>
<feature type="transmembrane region" description="Helical" evidence="6">
    <location>
        <begin position="79"/>
        <end position="96"/>
    </location>
</feature>
<evidence type="ECO:0000256" key="4">
    <source>
        <dbReference type="ARBA" id="ARBA00022989"/>
    </source>
</evidence>
<keyword evidence="4 6" id="KW-1133">Transmembrane helix</keyword>
<protein>
    <recommendedName>
        <fullName evidence="9">Phosphatidylglycerol lysyltransferase</fullName>
    </recommendedName>
</protein>
<keyword evidence="3 6" id="KW-0812">Transmembrane</keyword>
<feature type="transmembrane region" description="Helical" evidence="6">
    <location>
        <begin position="201"/>
        <end position="219"/>
    </location>
</feature>
<gene>
    <name evidence="7" type="ORF">Pan54_45720</name>
</gene>
<name>A0A5C5XN72_9PLAN</name>
<feature type="transmembrane region" description="Helical" evidence="6">
    <location>
        <begin position="252"/>
        <end position="271"/>
    </location>
</feature>
<evidence type="ECO:0000256" key="2">
    <source>
        <dbReference type="ARBA" id="ARBA00022475"/>
    </source>
</evidence>
<evidence type="ECO:0000256" key="1">
    <source>
        <dbReference type="ARBA" id="ARBA00004651"/>
    </source>
</evidence>
<proteinExistence type="predicted"/>
<feature type="transmembrane region" description="Helical" evidence="6">
    <location>
        <begin position="36"/>
        <end position="58"/>
    </location>
</feature>
<evidence type="ECO:0008006" key="9">
    <source>
        <dbReference type="Google" id="ProtNLM"/>
    </source>
</evidence>
<evidence type="ECO:0000313" key="7">
    <source>
        <dbReference type="EMBL" id="TWT63813.1"/>
    </source>
</evidence>
<reference evidence="7 8" key="1">
    <citation type="submission" date="2019-02" db="EMBL/GenBank/DDBJ databases">
        <title>Deep-cultivation of Planctomycetes and their phenomic and genomic characterization uncovers novel biology.</title>
        <authorList>
            <person name="Wiegand S."/>
            <person name="Jogler M."/>
            <person name="Boedeker C."/>
            <person name="Pinto D."/>
            <person name="Vollmers J."/>
            <person name="Rivas-Marin E."/>
            <person name="Kohn T."/>
            <person name="Peeters S.H."/>
            <person name="Heuer A."/>
            <person name="Rast P."/>
            <person name="Oberbeckmann S."/>
            <person name="Bunk B."/>
            <person name="Jeske O."/>
            <person name="Meyerdierks A."/>
            <person name="Storesund J.E."/>
            <person name="Kallscheuer N."/>
            <person name="Luecker S."/>
            <person name="Lage O.M."/>
            <person name="Pohl T."/>
            <person name="Merkel B.J."/>
            <person name="Hornburger P."/>
            <person name="Mueller R.-W."/>
            <person name="Bruemmer F."/>
            <person name="Labrenz M."/>
            <person name="Spormann A.M."/>
            <person name="Op Den Camp H."/>
            <person name="Overmann J."/>
            <person name="Amann R."/>
            <person name="Jetten M.S.M."/>
            <person name="Mascher T."/>
            <person name="Medema M.H."/>
            <person name="Devos D.P."/>
            <person name="Kaster A.-K."/>
            <person name="Ovreas L."/>
            <person name="Rohde M."/>
            <person name="Galperin M.Y."/>
            <person name="Jogler C."/>
        </authorList>
    </citation>
    <scope>NUCLEOTIDE SEQUENCE [LARGE SCALE GENOMIC DNA]</scope>
    <source>
        <strain evidence="7 8">Pan54</strain>
    </source>
</reference>
<accession>A0A5C5XN72</accession>
<dbReference type="Proteomes" id="UP000316095">
    <property type="component" value="Unassembled WGS sequence"/>
</dbReference>
<evidence type="ECO:0000256" key="3">
    <source>
        <dbReference type="ARBA" id="ARBA00022692"/>
    </source>
</evidence>
<dbReference type="NCBIfam" id="TIGR00374">
    <property type="entry name" value="flippase-like domain"/>
    <property type="match status" value="1"/>
</dbReference>
<dbReference type="PANTHER" id="PTHR39087">
    <property type="entry name" value="UPF0104 MEMBRANE PROTEIN MJ1595"/>
    <property type="match status" value="1"/>
</dbReference>
<dbReference type="PANTHER" id="PTHR39087:SF2">
    <property type="entry name" value="UPF0104 MEMBRANE PROTEIN MJ1595"/>
    <property type="match status" value="1"/>
</dbReference>
<dbReference type="InterPro" id="IPR022791">
    <property type="entry name" value="L-PG_synthase/AglD"/>
</dbReference>
<feature type="transmembrane region" description="Helical" evidence="6">
    <location>
        <begin position="108"/>
        <end position="139"/>
    </location>
</feature>
<dbReference type="Pfam" id="PF03706">
    <property type="entry name" value="LPG_synthase_TM"/>
    <property type="match status" value="1"/>
</dbReference>
<keyword evidence="8" id="KW-1185">Reference proteome</keyword>
<dbReference type="AlphaFoldDB" id="A0A5C5XN72"/>
<comment type="subcellular location">
    <subcellularLocation>
        <location evidence="1">Cell membrane</location>
        <topology evidence="1">Multi-pass membrane protein</topology>
    </subcellularLocation>
</comment>
<keyword evidence="2" id="KW-1003">Cell membrane</keyword>
<dbReference type="EMBL" id="SJPG01000001">
    <property type="protein sequence ID" value="TWT63813.1"/>
    <property type="molecule type" value="Genomic_DNA"/>
</dbReference>
<sequence length="295" mass="32061">MYVFFLGLFFAFKTIRWAWLLKPVKFLKPGKVLGPLMVGFMGNNILPAHLGEFFRVFLLSRQEKIAAGAVLSSVAIERVLDIIAVLLLVGVGMLAVKDVPTAISTGFFYVGLIALAMVVVLALAVIFIQPAVSLACWLIHRLPVKSTWKGHLEELIRAAAAGASVLRDGKLLVLLMTNSALQWSFNCAMIAVSLWSFGIHVPFSATLILLGVLVFAVTIPSSPGFFGAIQVAFVETLKIFGVPASTAFAASIYYHLIQYVLVTAVGFWFLGQSGFSLSRLQDGAEHIEEQELEVS</sequence>
<evidence type="ECO:0000313" key="8">
    <source>
        <dbReference type="Proteomes" id="UP000316095"/>
    </source>
</evidence>
<organism evidence="7 8">
    <name type="scientific">Rubinisphaera italica</name>
    <dbReference type="NCBI Taxonomy" id="2527969"/>
    <lineage>
        <taxon>Bacteria</taxon>
        <taxon>Pseudomonadati</taxon>
        <taxon>Planctomycetota</taxon>
        <taxon>Planctomycetia</taxon>
        <taxon>Planctomycetales</taxon>
        <taxon>Planctomycetaceae</taxon>
        <taxon>Rubinisphaera</taxon>
    </lineage>
</organism>
<evidence type="ECO:0000256" key="6">
    <source>
        <dbReference type="SAM" id="Phobius"/>
    </source>
</evidence>